<evidence type="ECO:0000256" key="3">
    <source>
        <dbReference type="ARBA" id="ARBA00022989"/>
    </source>
</evidence>
<dbReference type="GO" id="GO:0016020">
    <property type="term" value="C:membrane"/>
    <property type="evidence" value="ECO:0007669"/>
    <property type="project" value="UniProtKB-SubCell"/>
</dbReference>
<proteinExistence type="predicted"/>
<evidence type="ECO:0000313" key="10">
    <source>
        <dbReference type="EMBL" id="XDS50494.1"/>
    </source>
</evidence>
<dbReference type="InterPro" id="IPR013525">
    <property type="entry name" value="ABC2_TM"/>
</dbReference>
<dbReference type="InterPro" id="IPR023908">
    <property type="entry name" value="xxxLxxG_rpt"/>
</dbReference>
<keyword evidence="3 6" id="KW-1133">Transmembrane helix</keyword>
<protein>
    <submittedName>
        <fullName evidence="8">YhgE/Pip domain-containing protein</fullName>
    </submittedName>
</protein>
<reference evidence="8" key="1">
    <citation type="submission" date="2023-07" db="EMBL/GenBank/DDBJ databases">
        <title>Bifidobacterium aquikefiriaerophilum sp. nov. and Bifidobacterium eccum sp. nov., isolated from water kefir.</title>
        <authorList>
            <person name="Breselge S."/>
            <person name="Bellassi P."/>
            <person name="Barcenilla C."/>
            <person name="Alvarez-Ordonez A."/>
            <person name="Morelli L."/>
            <person name="Cotter P.D."/>
        </authorList>
    </citation>
    <scope>NUCLEOTIDE SEQUENCE</scope>
    <source>
        <strain evidence="10">WK012_4_13</strain>
        <strain evidence="9">WK013_4_14</strain>
        <strain evidence="8">WK048_4_13</strain>
    </source>
</reference>
<evidence type="ECO:0000313" key="8">
    <source>
        <dbReference type="EMBL" id="XDS45946.1"/>
    </source>
</evidence>
<evidence type="ECO:0000259" key="7">
    <source>
        <dbReference type="Pfam" id="PF12698"/>
    </source>
</evidence>
<feature type="transmembrane region" description="Helical" evidence="6">
    <location>
        <begin position="792"/>
        <end position="812"/>
    </location>
</feature>
<dbReference type="InterPro" id="IPR017500">
    <property type="entry name" value="Phage_infect_YhgE_N"/>
</dbReference>
<dbReference type="EMBL" id="CP129683">
    <property type="protein sequence ID" value="XDS50494.1"/>
    <property type="molecule type" value="Genomic_DNA"/>
</dbReference>
<dbReference type="AlphaFoldDB" id="A0AB39UAG4"/>
<dbReference type="NCBIfam" id="TIGR03057">
    <property type="entry name" value="xxxLxxG_by_4"/>
    <property type="match status" value="1"/>
</dbReference>
<dbReference type="NCBIfam" id="TIGR03062">
    <property type="entry name" value="pip_yhgE_Cterm"/>
    <property type="match status" value="1"/>
</dbReference>
<dbReference type="InterPro" id="IPR017501">
    <property type="entry name" value="Phage_infect_YhgE_C"/>
</dbReference>
<feature type="region of interest" description="Disordered" evidence="5">
    <location>
        <begin position="824"/>
        <end position="846"/>
    </location>
</feature>
<evidence type="ECO:0000256" key="5">
    <source>
        <dbReference type="SAM" id="MobiDB-lite"/>
    </source>
</evidence>
<keyword evidence="2 6" id="KW-0812">Transmembrane</keyword>
<dbReference type="PANTHER" id="PTHR43077:SF5">
    <property type="entry name" value="PHAGE INFECTION PROTEIN"/>
    <property type="match status" value="1"/>
</dbReference>
<evidence type="ECO:0000256" key="2">
    <source>
        <dbReference type="ARBA" id="ARBA00022692"/>
    </source>
</evidence>
<dbReference type="EMBL" id="CP129682">
    <property type="protein sequence ID" value="XDS49272.1"/>
    <property type="molecule type" value="Genomic_DNA"/>
</dbReference>
<dbReference type="Gene3D" id="3.40.1710.10">
    <property type="entry name" value="abc type-2 transporter like domain"/>
    <property type="match status" value="1"/>
</dbReference>
<sequence length="846" mass="87368">MKNAKTMGRRFAILVIAAVSLIPALYNLIFLSSMWDPYGNVANLPVAVVNQDRTATVSGKSLALGNQIVASLKKQKGLDYHFVSARQATSGLANGDYYMVVTLPDSLSKDAGTLLGDNPTTPTVRYSISEGHNFTASKMVTSAANALKSSVAEQVTQIYVRTLLTQFSNTGKAFTTANDATVELHDGTVQIAKGTDKLSTNLLKLSKGAVEFSNGADTLKVGVSTYTQAVSKVNEGVGKLQSGSAALSNGAGQLTAKGSELVSGLSTLSSSSKSGAQKLESANASLTAGMQTLSSSLTLSDAQTKQMQQLTTGLPKLNAAIQQLNAAIQKIDMGSQIAPAVTASQTVQNLASTMQSQLNALIAAQETAAASNLNGTEAYKQLSSAQQQEILSAVNAGIESGDGKTVSVTTLSQEMNGLVSGSTQLHDELQKASDTATQSMATLQSGSQQIATQSAQALPGSAQAITSLSNGLAQAKQGVDGKLIPGSQQLGAGIQTYGSAVSNGASTLAKGSKTYVNGVGTLGSGISTLGSGISTLGQGTVTLSAQGSKLVTGTQQLATASNTITQGSQQLATGEGTVSKALTKVTSGLSSMSGKFKGASDAIGAINTSDKAAKAVSAPVNLKQKETAAVPNNGTAMAPYMMSVALFVGALAFNMMFEAGVPRYRPRSGFHWWMQKMPTFLGVSIAQATFVFAAVMLLGLNPLHPANVLLLLIFEALTYMSLITFFNVLFGKVGAFLMLLFLMLQLAGSGGTYPIVLSNGFYKAINPWLPMTRAIDGLRQAISIGGGIGSQLSLFIVLSVITNILILIIFAIRRRKILVDPSSSRIPGSDGAAGTTKRSVTQAVQA</sequence>
<dbReference type="InterPro" id="IPR051328">
    <property type="entry name" value="T7SS_ABC-Transporter"/>
</dbReference>
<gene>
    <name evidence="10" type="ORF">QN062_08940</name>
    <name evidence="9" type="ORF">QN216_03135</name>
    <name evidence="8" type="ORF">QN217_07310</name>
</gene>
<feature type="compositionally biased region" description="Polar residues" evidence="5">
    <location>
        <begin position="836"/>
        <end position="846"/>
    </location>
</feature>
<dbReference type="NCBIfam" id="TIGR03061">
    <property type="entry name" value="pip_yhgE_Nterm"/>
    <property type="match status" value="1"/>
</dbReference>
<feature type="transmembrane region" description="Helical" evidence="6">
    <location>
        <begin position="637"/>
        <end position="657"/>
    </location>
</feature>
<feature type="transmembrane region" description="Helical" evidence="6">
    <location>
        <begin position="678"/>
        <end position="700"/>
    </location>
</feature>
<organism evidence="8">
    <name type="scientific">Bifidobacterium fermentum</name>
    <dbReference type="NCBI Taxonomy" id="3059035"/>
    <lineage>
        <taxon>Bacteria</taxon>
        <taxon>Bacillati</taxon>
        <taxon>Actinomycetota</taxon>
        <taxon>Actinomycetes</taxon>
        <taxon>Bifidobacteriales</taxon>
        <taxon>Bifidobacteriaceae</taxon>
        <taxon>Bifidobacterium</taxon>
    </lineage>
</organism>
<name>A0AB39UAG4_9BIFI</name>
<evidence type="ECO:0000256" key="6">
    <source>
        <dbReference type="SAM" id="Phobius"/>
    </source>
</evidence>
<feature type="transmembrane region" description="Helical" evidence="6">
    <location>
        <begin position="736"/>
        <end position="756"/>
    </location>
</feature>
<dbReference type="PANTHER" id="PTHR43077">
    <property type="entry name" value="TRANSPORT PERMEASE YVFS-RELATED"/>
    <property type="match status" value="1"/>
</dbReference>
<comment type="subcellular location">
    <subcellularLocation>
        <location evidence="1">Membrane</location>
        <topology evidence="1">Multi-pass membrane protein</topology>
    </subcellularLocation>
</comment>
<dbReference type="Pfam" id="PF12698">
    <property type="entry name" value="ABC2_membrane_3"/>
    <property type="match status" value="1"/>
</dbReference>
<evidence type="ECO:0000313" key="9">
    <source>
        <dbReference type="EMBL" id="XDS49272.1"/>
    </source>
</evidence>
<keyword evidence="4 6" id="KW-0472">Membrane</keyword>
<accession>A0AB39UAG4</accession>
<dbReference type="EMBL" id="CP129675">
    <property type="protein sequence ID" value="XDS45946.1"/>
    <property type="molecule type" value="Genomic_DNA"/>
</dbReference>
<feature type="domain" description="ABC-2 type transporter transmembrane" evidence="7">
    <location>
        <begin position="14"/>
        <end position="153"/>
    </location>
</feature>
<dbReference type="KEGG" id="bfk:QN062_08940"/>
<dbReference type="RefSeq" id="WP_369341458.1">
    <property type="nucleotide sequence ID" value="NZ_CP129675.1"/>
</dbReference>
<evidence type="ECO:0000256" key="1">
    <source>
        <dbReference type="ARBA" id="ARBA00004141"/>
    </source>
</evidence>
<feature type="transmembrane region" description="Helical" evidence="6">
    <location>
        <begin position="706"/>
        <end position="729"/>
    </location>
</feature>
<dbReference type="GO" id="GO:0140359">
    <property type="term" value="F:ABC-type transporter activity"/>
    <property type="evidence" value="ECO:0007669"/>
    <property type="project" value="InterPro"/>
</dbReference>
<feature type="transmembrane region" description="Helical" evidence="6">
    <location>
        <begin position="12"/>
        <end position="35"/>
    </location>
</feature>
<evidence type="ECO:0000256" key="4">
    <source>
        <dbReference type="ARBA" id="ARBA00023136"/>
    </source>
</evidence>